<gene>
    <name evidence="1" type="primary">Acey_s0140.g2160</name>
    <name evidence="1" type="ORF">Y032_0140g2160</name>
</gene>
<dbReference type="STRING" id="53326.A0A016T4E9"/>
<protein>
    <recommendedName>
        <fullName evidence="3">Protein kinase domain-containing protein</fullName>
    </recommendedName>
</protein>
<dbReference type="AlphaFoldDB" id="A0A016T4E9"/>
<evidence type="ECO:0000313" key="2">
    <source>
        <dbReference type="Proteomes" id="UP000024635"/>
    </source>
</evidence>
<sequence length="120" mass="14427">MFYLQYVGAGFDETALSLLQDVLVYDPTKRKTAEQVLKHDYFNNLRKVLQWLYKWLRRPLLLFETSFYYHPLVIRNPISFKLLLLQIPAPMRSNNKPIPQLLMERWHVRSREPDEDSDTS</sequence>
<reference evidence="2" key="1">
    <citation type="journal article" date="2015" name="Nat. Genet.">
        <title>The genome and transcriptome of the zoonotic hookworm Ancylostoma ceylanicum identify infection-specific gene families.</title>
        <authorList>
            <person name="Schwarz E.M."/>
            <person name="Hu Y."/>
            <person name="Antoshechkin I."/>
            <person name="Miller M.M."/>
            <person name="Sternberg P.W."/>
            <person name="Aroian R.V."/>
        </authorList>
    </citation>
    <scope>NUCLEOTIDE SEQUENCE</scope>
    <source>
        <strain evidence="2">HY135</strain>
    </source>
</reference>
<dbReference type="Proteomes" id="UP000024635">
    <property type="component" value="Unassembled WGS sequence"/>
</dbReference>
<evidence type="ECO:0008006" key="3">
    <source>
        <dbReference type="Google" id="ProtNLM"/>
    </source>
</evidence>
<accession>A0A016T4E9</accession>
<name>A0A016T4E9_9BILA</name>
<dbReference type="SUPFAM" id="SSF56112">
    <property type="entry name" value="Protein kinase-like (PK-like)"/>
    <property type="match status" value="1"/>
</dbReference>
<keyword evidence="2" id="KW-1185">Reference proteome</keyword>
<comment type="caution">
    <text evidence="1">The sequence shown here is derived from an EMBL/GenBank/DDBJ whole genome shotgun (WGS) entry which is preliminary data.</text>
</comment>
<evidence type="ECO:0000313" key="1">
    <source>
        <dbReference type="EMBL" id="EYB97469.1"/>
    </source>
</evidence>
<dbReference type="OrthoDB" id="5792074at2759"/>
<dbReference type="Gene3D" id="1.10.510.10">
    <property type="entry name" value="Transferase(Phosphotransferase) domain 1"/>
    <property type="match status" value="1"/>
</dbReference>
<dbReference type="EMBL" id="JARK01001476">
    <property type="protein sequence ID" value="EYB97469.1"/>
    <property type="molecule type" value="Genomic_DNA"/>
</dbReference>
<proteinExistence type="predicted"/>
<dbReference type="InterPro" id="IPR011009">
    <property type="entry name" value="Kinase-like_dom_sf"/>
</dbReference>
<organism evidence="1 2">
    <name type="scientific">Ancylostoma ceylanicum</name>
    <dbReference type="NCBI Taxonomy" id="53326"/>
    <lineage>
        <taxon>Eukaryota</taxon>
        <taxon>Metazoa</taxon>
        <taxon>Ecdysozoa</taxon>
        <taxon>Nematoda</taxon>
        <taxon>Chromadorea</taxon>
        <taxon>Rhabditida</taxon>
        <taxon>Rhabditina</taxon>
        <taxon>Rhabditomorpha</taxon>
        <taxon>Strongyloidea</taxon>
        <taxon>Ancylostomatidae</taxon>
        <taxon>Ancylostomatinae</taxon>
        <taxon>Ancylostoma</taxon>
    </lineage>
</organism>